<dbReference type="GO" id="GO:0005524">
    <property type="term" value="F:ATP binding"/>
    <property type="evidence" value="ECO:0007669"/>
    <property type="project" value="UniProtKB-KW"/>
</dbReference>
<dbReference type="NCBIfam" id="NF003558">
    <property type="entry name" value="PRK05231.1"/>
    <property type="match status" value="1"/>
</dbReference>
<comment type="pathway">
    <text evidence="8">Amino-acid biosynthesis; L-threonine biosynthesis; L-threonine from L-aspartate: step 4/5.</text>
</comment>
<keyword evidence="11" id="KW-1185">Reference proteome</keyword>
<dbReference type="AlphaFoldDB" id="B2KD17"/>
<evidence type="ECO:0000313" key="11">
    <source>
        <dbReference type="Proteomes" id="UP000001029"/>
    </source>
</evidence>
<dbReference type="InterPro" id="IPR011009">
    <property type="entry name" value="Kinase-like_dom_sf"/>
</dbReference>
<dbReference type="InterPro" id="IPR005280">
    <property type="entry name" value="Homoserine_kinase_II"/>
</dbReference>
<dbReference type="EC" id="2.7.1.39" evidence="8"/>
<evidence type="ECO:0000256" key="7">
    <source>
        <dbReference type="ARBA" id="ARBA00038240"/>
    </source>
</evidence>
<evidence type="ECO:0000256" key="6">
    <source>
        <dbReference type="ARBA" id="ARBA00022840"/>
    </source>
</evidence>
<keyword evidence="3 8" id="KW-0791">Threonine biosynthesis</keyword>
<evidence type="ECO:0000256" key="1">
    <source>
        <dbReference type="ARBA" id="ARBA00022605"/>
    </source>
</evidence>
<dbReference type="InterPro" id="IPR002575">
    <property type="entry name" value="Aminoglycoside_PTrfase"/>
</dbReference>
<keyword evidence="4 8" id="KW-0547">Nucleotide-binding</keyword>
<dbReference type="STRING" id="445932.Emin_0858"/>
<dbReference type="InterPro" id="IPR050249">
    <property type="entry name" value="Pseudomonas-type_ThrB"/>
</dbReference>
<dbReference type="GO" id="GO:0004413">
    <property type="term" value="F:homoserine kinase activity"/>
    <property type="evidence" value="ECO:0007669"/>
    <property type="project" value="UniProtKB-UniRule"/>
</dbReference>
<dbReference type="Proteomes" id="UP000001029">
    <property type="component" value="Chromosome"/>
</dbReference>
<dbReference type="Gene3D" id="3.30.200.20">
    <property type="entry name" value="Phosphorylase Kinase, domain 1"/>
    <property type="match status" value="1"/>
</dbReference>
<dbReference type="RefSeq" id="WP_012415028.1">
    <property type="nucleotide sequence ID" value="NC_010644.1"/>
</dbReference>
<evidence type="ECO:0000256" key="3">
    <source>
        <dbReference type="ARBA" id="ARBA00022697"/>
    </source>
</evidence>
<dbReference type="HAMAP" id="MF_00301">
    <property type="entry name" value="Homoser_kinase_2"/>
    <property type="match status" value="1"/>
</dbReference>
<organism evidence="10 11">
    <name type="scientific">Elusimicrobium minutum (strain Pei191)</name>
    <dbReference type="NCBI Taxonomy" id="445932"/>
    <lineage>
        <taxon>Bacteria</taxon>
        <taxon>Pseudomonadati</taxon>
        <taxon>Elusimicrobiota</taxon>
        <taxon>Elusimicrobia</taxon>
        <taxon>Elusimicrobiales</taxon>
        <taxon>Elusimicrobiaceae</taxon>
        <taxon>Elusimicrobium</taxon>
    </lineage>
</organism>
<comment type="catalytic activity">
    <reaction evidence="8">
        <text>L-homoserine + ATP = O-phospho-L-homoserine + ADP + H(+)</text>
        <dbReference type="Rhea" id="RHEA:13985"/>
        <dbReference type="ChEBI" id="CHEBI:15378"/>
        <dbReference type="ChEBI" id="CHEBI:30616"/>
        <dbReference type="ChEBI" id="CHEBI:57476"/>
        <dbReference type="ChEBI" id="CHEBI:57590"/>
        <dbReference type="ChEBI" id="CHEBI:456216"/>
        <dbReference type="EC" id="2.7.1.39"/>
    </reaction>
</comment>
<evidence type="ECO:0000256" key="5">
    <source>
        <dbReference type="ARBA" id="ARBA00022777"/>
    </source>
</evidence>
<keyword evidence="5 8" id="KW-0418">Kinase</keyword>
<protein>
    <recommendedName>
        <fullName evidence="8">Homoserine kinase</fullName>
        <shortName evidence="8">HK</shortName>
        <shortName evidence="8">HSK</shortName>
        <ecNumber evidence="8">2.7.1.39</ecNumber>
    </recommendedName>
</protein>
<keyword evidence="2 8" id="KW-0808">Transferase</keyword>
<dbReference type="CDD" id="cd05153">
    <property type="entry name" value="HomoserineK_II"/>
    <property type="match status" value="1"/>
</dbReference>
<dbReference type="NCBIfam" id="TIGR00938">
    <property type="entry name" value="thrB_alt"/>
    <property type="match status" value="1"/>
</dbReference>
<feature type="domain" description="Aminoglycoside phosphotransferase" evidence="9">
    <location>
        <begin position="26"/>
        <end position="236"/>
    </location>
</feature>
<comment type="similarity">
    <text evidence="7 8">Belongs to the pseudomonas-type ThrB family.</text>
</comment>
<evidence type="ECO:0000256" key="4">
    <source>
        <dbReference type="ARBA" id="ARBA00022741"/>
    </source>
</evidence>
<dbReference type="EMBL" id="CP001055">
    <property type="protein sequence ID" value="ACC98413.1"/>
    <property type="molecule type" value="Genomic_DNA"/>
</dbReference>
<dbReference type="SUPFAM" id="SSF56112">
    <property type="entry name" value="Protein kinase-like (PK-like)"/>
    <property type="match status" value="1"/>
</dbReference>
<keyword evidence="6 8" id="KW-0067">ATP-binding</keyword>
<dbReference type="UniPathway" id="UPA00050">
    <property type="reaction ID" value="UER00064"/>
</dbReference>
<dbReference type="PANTHER" id="PTHR21064:SF6">
    <property type="entry name" value="AMINOGLYCOSIDE PHOSPHOTRANSFERASE DOMAIN-CONTAINING PROTEIN"/>
    <property type="match status" value="1"/>
</dbReference>
<evidence type="ECO:0000256" key="8">
    <source>
        <dbReference type="HAMAP-Rule" id="MF_00301"/>
    </source>
</evidence>
<dbReference type="OrthoDB" id="9777460at2"/>
<evidence type="ECO:0000256" key="2">
    <source>
        <dbReference type="ARBA" id="ARBA00022679"/>
    </source>
</evidence>
<dbReference type="HOGENOM" id="CLU_053300_0_0_0"/>
<keyword evidence="1 8" id="KW-0028">Amino-acid biosynthesis</keyword>
<evidence type="ECO:0000313" key="10">
    <source>
        <dbReference type="EMBL" id="ACC98413.1"/>
    </source>
</evidence>
<gene>
    <name evidence="8" type="primary">thrB</name>
    <name evidence="10" type="ordered locus">Emin_0858</name>
</gene>
<dbReference type="GO" id="GO:0009088">
    <property type="term" value="P:threonine biosynthetic process"/>
    <property type="evidence" value="ECO:0007669"/>
    <property type="project" value="UniProtKB-UniRule"/>
</dbReference>
<name>B2KD17_ELUMP</name>
<sequence>MALYVKLNKDEIEAFIADYNLKLIDFKGIIEGVQNTNYFLLTTSGKYILTVCEEEINPTDLPFFNSAMLYAALHGVPCPVPLKNKYGAFTGRLKNKPAGIVTFLEGKSVTDITFSHLENLGRFLGKLHIQTKDFKEERANPLCLDNVTELIRKNKKIDNISPNLSAEINKELNLVSEELKSFYNLPKGFVHADIFPDNMFFEGNNVSGIIDFYFCCSDYLAYDLAVTANAWCFDNKGFDYNEKKIKILLDSYQKIRPLEQAEKYAFNALLRRAALRFFATRAWDMKYPKPNAVVGVKDPMEYVAKLRAFKSAGDLFK</sequence>
<accession>B2KD17</accession>
<dbReference type="PANTHER" id="PTHR21064">
    <property type="entry name" value="AMINOGLYCOSIDE PHOSPHOTRANSFERASE DOMAIN-CONTAINING PROTEIN-RELATED"/>
    <property type="match status" value="1"/>
</dbReference>
<dbReference type="Pfam" id="PF01636">
    <property type="entry name" value="APH"/>
    <property type="match status" value="1"/>
</dbReference>
<reference evidence="10 11" key="1">
    <citation type="journal article" date="2009" name="Appl. Environ. Microbiol.">
        <title>Genomic analysis of 'Elusimicrobium minutum,' the first cultivated representative of the phylum 'Elusimicrobia' (formerly termite group 1).</title>
        <authorList>
            <person name="Herlemann D.P.R."/>
            <person name="Geissinger O."/>
            <person name="Ikeda-Ohtsubo W."/>
            <person name="Kunin V."/>
            <person name="Sun H."/>
            <person name="Lapidus A."/>
            <person name="Hugenholtz P."/>
            <person name="Brune A."/>
        </authorList>
    </citation>
    <scope>NUCLEOTIDE SEQUENCE [LARGE SCALE GENOMIC DNA]</scope>
    <source>
        <strain evidence="10 11">Pei191</strain>
    </source>
</reference>
<dbReference type="Gene3D" id="3.90.1200.10">
    <property type="match status" value="1"/>
</dbReference>
<evidence type="ECO:0000259" key="9">
    <source>
        <dbReference type="Pfam" id="PF01636"/>
    </source>
</evidence>
<proteinExistence type="inferred from homology"/>
<dbReference type="KEGG" id="emi:Emin_0858"/>